<evidence type="ECO:0000313" key="8">
    <source>
        <dbReference type="Proteomes" id="UP000006062"/>
    </source>
</evidence>
<organism evidence="7 8">
    <name type="scientific">Thiocystis violascens (strain ATCC 17096 / DSM 198 / 6111)</name>
    <name type="common">Chromatium violascens</name>
    <dbReference type="NCBI Taxonomy" id="765911"/>
    <lineage>
        <taxon>Bacteria</taxon>
        <taxon>Pseudomonadati</taxon>
        <taxon>Pseudomonadota</taxon>
        <taxon>Gammaproteobacteria</taxon>
        <taxon>Chromatiales</taxon>
        <taxon>Chromatiaceae</taxon>
        <taxon>Thiocystis</taxon>
    </lineage>
</organism>
<dbReference type="AlphaFoldDB" id="I3YBQ5"/>
<feature type="transmembrane region" description="Helical" evidence="5">
    <location>
        <begin position="43"/>
        <end position="59"/>
    </location>
</feature>
<dbReference type="EMBL" id="CP003154">
    <property type="protein sequence ID" value="AFL74423.1"/>
    <property type="molecule type" value="Genomic_DNA"/>
</dbReference>
<dbReference type="STRING" id="765911.Thivi_2483"/>
<evidence type="ECO:0000256" key="3">
    <source>
        <dbReference type="ARBA" id="ARBA00022989"/>
    </source>
</evidence>
<dbReference type="GO" id="GO:0016874">
    <property type="term" value="F:ligase activity"/>
    <property type="evidence" value="ECO:0007669"/>
    <property type="project" value="UniProtKB-KW"/>
</dbReference>
<feature type="transmembrane region" description="Helical" evidence="5">
    <location>
        <begin position="262"/>
        <end position="280"/>
    </location>
</feature>
<gene>
    <name evidence="7" type="ordered locus">Thivi_2483</name>
</gene>
<comment type="subcellular location">
    <subcellularLocation>
        <location evidence="1">Membrane</location>
        <topology evidence="1">Multi-pass membrane protein</topology>
    </subcellularLocation>
</comment>
<dbReference type="InterPro" id="IPR051533">
    <property type="entry name" value="WaaL-like"/>
</dbReference>
<feature type="transmembrane region" description="Helical" evidence="5">
    <location>
        <begin position="87"/>
        <end position="108"/>
    </location>
</feature>
<sequence>MVVLSKIVTRIDGARFLSWLAHILLAVGAATVTVAYYRIHGPALHALLFLGLLWFLLSWRGRARSHRVDADAMPASRSLPPLKSTTSLLSAVFLLYTLIAILSAGSVGFNAASLDRLENFSYFLGGVFLIPFLVAVRPRADWFWFAIAATALLSGLFAFWEMQALAPDYRLATGLEYRAGGSKGKAIPFGDIATLAAVLSVLAACVFFPTRRRLAWLFGLAALGGVYASLASGTRGAWIFFPTALVVIGLYLLQQYPIYRRGILLGILGLAVAGGIALMQSESIQERFASALSEARDYVPGEEVGIGNSLGERFEMWRAAWMAFRERPVLGIGVGQLNDYFQRMADQGSISSAIAEFDQGAGHTHAHNDYLHALATRGLLGLASLLLLYLAPLAVFVRAAFRAQEHTTRGLGYAGILVILGYLQFSLTDSILLMRITAGFFVLLCAWLLALNPSPTPSP</sequence>
<feature type="transmembrane region" description="Helical" evidence="5">
    <location>
        <begin position="214"/>
        <end position="230"/>
    </location>
</feature>
<dbReference type="Pfam" id="PF04932">
    <property type="entry name" value="Wzy_C"/>
    <property type="match status" value="1"/>
</dbReference>
<proteinExistence type="predicted"/>
<feature type="transmembrane region" description="Helical" evidence="5">
    <location>
        <begin position="431"/>
        <end position="451"/>
    </location>
</feature>
<evidence type="ECO:0000313" key="7">
    <source>
        <dbReference type="EMBL" id="AFL74423.1"/>
    </source>
</evidence>
<dbReference type="PANTHER" id="PTHR37422:SF13">
    <property type="entry name" value="LIPOPOLYSACCHARIDE BIOSYNTHESIS PROTEIN PA4999-RELATED"/>
    <property type="match status" value="1"/>
</dbReference>
<dbReference type="OrthoDB" id="8576060at2"/>
<dbReference type="GO" id="GO:0016020">
    <property type="term" value="C:membrane"/>
    <property type="evidence" value="ECO:0007669"/>
    <property type="project" value="UniProtKB-SubCell"/>
</dbReference>
<keyword evidence="8" id="KW-1185">Reference proteome</keyword>
<evidence type="ECO:0000256" key="2">
    <source>
        <dbReference type="ARBA" id="ARBA00022692"/>
    </source>
</evidence>
<accession>I3YBQ5</accession>
<feature type="transmembrane region" description="Helical" evidence="5">
    <location>
        <begin position="120"/>
        <end position="136"/>
    </location>
</feature>
<dbReference type="PANTHER" id="PTHR37422">
    <property type="entry name" value="TEICHURONIC ACID BIOSYNTHESIS PROTEIN TUAE"/>
    <property type="match status" value="1"/>
</dbReference>
<feature type="transmembrane region" description="Helical" evidence="5">
    <location>
        <begin position="236"/>
        <end position="253"/>
    </location>
</feature>
<protein>
    <submittedName>
        <fullName evidence="7">Lipid A core-O-antigen ligase-like enyme</fullName>
    </submittedName>
</protein>
<feature type="transmembrane region" description="Helical" evidence="5">
    <location>
        <begin position="408"/>
        <end position="425"/>
    </location>
</feature>
<evidence type="ECO:0000256" key="4">
    <source>
        <dbReference type="ARBA" id="ARBA00023136"/>
    </source>
</evidence>
<feature type="transmembrane region" description="Helical" evidence="5">
    <location>
        <begin position="379"/>
        <end position="401"/>
    </location>
</feature>
<keyword evidence="7" id="KW-0436">Ligase</keyword>
<feature type="transmembrane region" description="Helical" evidence="5">
    <location>
        <begin position="186"/>
        <end position="207"/>
    </location>
</feature>
<feature type="transmembrane region" description="Helical" evidence="5">
    <location>
        <begin position="143"/>
        <end position="166"/>
    </location>
</feature>
<dbReference type="InterPro" id="IPR007016">
    <property type="entry name" value="O-antigen_ligase-rel_domated"/>
</dbReference>
<dbReference type="KEGG" id="tvi:Thivi_2483"/>
<keyword evidence="2 5" id="KW-0812">Transmembrane</keyword>
<evidence type="ECO:0000259" key="6">
    <source>
        <dbReference type="Pfam" id="PF04932"/>
    </source>
</evidence>
<keyword evidence="4 5" id="KW-0472">Membrane</keyword>
<dbReference type="eggNOG" id="COG3307">
    <property type="taxonomic scope" value="Bacteria"/>
</dbReference>
<evidence type="ECO:0000256" key="5">
    <source>
        <dbReference type="SAM" id="Phobius"/>
    </source>
</evidence>
<keyword evidence="3 5" id="KW-1133">Transmembrane helix</keyword>
<feature type="domain" description="O-antigen ligase-related" evidence="6">
    <location>
        <begin position="221"/>
        <end position="385"/>
    </location>
</feature>
<feature type="transmembrane region" description="Helical" evidence="5">
    <location>
        <begin position="16"/>
        <end position="37"/>
    </location>
</feature>
<dbReference type="Proteomes" id="UP000006062">
    <property type="component" value="Chromosome"/>
</dbReference>
<dbReference type="HOGENOM" id="CLU_049451_0_1_6"/>
<reference evidence="7 8" key="1">
    <citation type="submission" date="2012-06" db="EMBL/GenBank/DDBJ databases">
        <title>Complete sequence of Thiocystis violascens DSM 198.</title>
        <authorList>
            <consortium name="US DOE Joint Genome Institute"/>
            <person name="Lucas S."/>
            <person name="Han J."/>
            <person name="Lapidus A."/>
            <person name="Cheng J.-F."/>
            <person name="Goodwin L."/>
            <person name="Pitluck S."/>
            <person name="Peters L."/>
            <person name="Ovchinnikova G."/>
            <person name="Teshima H."/>
            <person name="Detter J.C."/>
            <person name="Han C."/>
            <person name="Tapia R."/>
            <person name="Land M."/>
            <person name="Hauser L."/>
            <person name="Kyrpides N."/>
            <person name="Ivanova N."/>
            <person name="Pagani I."/>
            <person name="Vogl K."/>
            <person name="Liu Z."/>
            <person name="Frigaard N.-U."/>
            <person name="Bryant D."/>
            <person name="Woyke T."/>
        </authorList>
    </citation>
    <scope>NUCLEOTIDE SEQUENCE [LARGE SCALE GENOMIC DNA]</scope>
    <source>
        <strain evidence="8">ATCC 17096 / DSM 198 / 6111</strain>
    </source>
</reference>
<evidence type="ECO:0000256" key="1">
    <source>
        <dbReference type="ARBA" id="ARBA00004141"/>
    </source>
</evidence>
<name>I3YBQ5_THIV6</name>